<sequence>MQQPPPCRRPTEQVNRRLPVQACRRSQLPPPPLPPPLRSQLPPPPLPPPLLSQLPPAPLPTPTPQLPLVGLALRFSQLPPVLRVCCLFSQLPPTLFLSKLPPPLSPPPPPPPLSPPPRSTCWVLSWLLLDSDCLQSTPQMVCRRSMVPPAGRGSALQLMVWRRPSTPVVGFFLSKLSSPATTVSTFRPQQTASGQAEDAVLVHAGLQRQHLQLLLTSTQAQVIIDYGSMNQTLLHP</sequence>
<gene>
    <name evidence="2" type="ORF">EYF80_053019</name>
</gene>
<name>A0A4Z2F7H7_9TELE</name>
<protein>
    <submittedName>
        <fullName evidence="2">Uncharacterized protein</fullName>
    </submittedName>
</protein>
<dbReference type="AlphaFoldDB" id="A0A4Z2F7H7"/>
<feature type="region of interest" description="Disordered" evidence="1">
    <location>
        <begin position="1"/>
        <end position="59"/>
    </location>
</feature>
<reference evidence="2 3" key="1">
    <citation type="submission" date="2019-03" db="EMBL/GenBank/DDBJ databases">
        <title>First draft genome of Liparis tanakae, snailfish: a comprehensive survey of snailfish specific genes.</title>
        <authorList>
            <person name="Kim W."/>
            <person name="Song I."/>
            <person name="Jeong J.-H."/>
            <person name="Kim D."/>
            <person name="Kim S."/>
            <person name="Ryu S."/>
            <person name="Song J.Y."/>
            <person name="Lee S.K."/>
        </authorList>
    </citation>
    <scope>NUCLEOTIDE SEQUENCE [LARGE SCALE GENOMIC DNA]</scope>
    <source>
        <tissue evidence="2">Muscle</tissue>
    </source>
</reference>
<accession>A0A4Z2F7H7</accession>
<evidence type="ECO:0000313" key="2">
    <source>
        <dbReference type="EMBL" id="TNN36813.1"/>
    </source>
</evidence>
<proteinExistence type="predicted"/>
<keyword evidence="3" id="KW-1185">Reference proteome</keyword>
<evidence type="ECO:0000313" key="3">
    <source>
        <dbReference type="Proteomes" id="UP000314294"/>
    </source>
</evidence>
<evidence type="ECO:0000256" key="1">
    <source>
        <dbReference type="SAM" id="MobiDB-lite"/>
    </source>
</evidence>
<dbReference type="EMBL" id="SRLO01001568">
    <property type="protein sequence ID" value="TNN36813.1"/>
    <property type="molecule type" value="Genomic_DNA"/>
</dbReference>
<dbReference type="Proteomes" id="UP000314294">
    <property type="component" value="Unassembled WGS sequence"/>
</dbReference>
<feature type="compositionally biased region" description="Pro residues" evidence="1">
    <location>
        <begin position="28"/>
        <end position="59"/>
    </location>
</feature>
<organism evidence="2 3">
    <name type="scientific">Liparis tanakae</name>
    <name type="common">Tanaka's snailfish</name>
    <dbReference type="NCBI Taxonomy" id="230148"/>
    <lineage>
        <taxon>Eukaryota</taxon>
        <taxon>Metazoa</taxon>
        <taxon>Chordata</taxon>
        <taxon>Craniata</taxon>
        <taxon>Vertebrata</taxon>
        <taxon>Euteleostomi</taxon>
        <taxon>Actinopterygii</taxon>
        <taxon>Neopterygii</taxon>
        <taxon>Teleostei</taxon>
        <taxon>Neoteleostei</taxon>
        <taxon>Acanthomorphata</taxon>
        <taxon>Eupercaria</taxon>
        <taxon>Perciformes</taxon>
        <taxon>Cottioidei</taxon>
        <taxon>Cottales</taxon>
        <taxon>Liparidae</taxon>
        <taxon>Liparis</taxon>
    </lineage>
</organism>
<comment type="caution">
    <text evidence="2">The sequence shown here is derived from an EMBL/GenBank/DDBJ whole genome shotgun (WGS) entry which is preliminary data.</text>
</comment>